<organism evidence="2 3">
    <name type="scientific">Penicillium bovifimosum</name>
    <dbReference type="NCBI Taxonomy" id="126998"/>
    <lineage>
        <taxon>Eukaryota</taxon>
        <taxon>Fungi</taxon>
        <taxon>Dikarya</taxon>
        <taxon>Ascomycota</taxon>
        <taxon>Pezizomycotina</taxon>
        <taxon>Eurotiomycetes</taxon>
        <taxon>Eurotiomycetidae</taxon>
        <taxon>Eurotiales</taxon>
        <taxon>Aspergillaceae</taxon>
        <taxon>Penicillium</taxon>
    </lineage>
</organism>
<dbReference type="OrthoDB" id="448448at2759"/>
<evidence type="ECO:0000313" key="3">
    <source>
        <dbReference type="Proteomes" id="UP001149079"/>
    </source>
</evidence>
<dbReference type="PANTHER" id="PTHR10799">
    <property type="entry name" value="SNF2/RAD54 HELICASE FAMILY"/>
    <property type="match status" value="1"/>
</dbReference>
<dbReference type="InterPro" id="IPR027417">
    <property type="entry name" value="P-loop_NTPase"/>
</dbReference>
<dbReference type="EMBL" id="JAPQKL010000002">
    <property type="protein sequence ID" value="KAJ5143463.1"/>
    <property type="molecule type" value="Genomic_DNA"/>
</dbReference>
<name>A0A9W9L927_9EURO</name>
<reference evidence="2" key="1">
    <citation type="submission" date="2022-11" db="EMBL/GenBank/DDBJ databases">
        <authorList>
            <person name="Petersen C."/>
        </authorList>
    </citation>
    <scope>NUCLEOTIDE SEQUENCE</scope>
    <source>
        <strain evidence="2">IBT 22155</strain>
    </source>
</reference>
<dbReference type="Proteomes" id="UP001149079">
    <property type="component" value="Unassembled WGS sequence"/>
</dbReference>
<sequence length="160" mass="17386">MTDVLAANEKGEVGNEGHIEAEVTRLAQQLTRLSIWRLLLLLGQGIAPAFQSLENLDIAEDFLIGTGLRYRRPDGMLASGGKQQQIHKFNASDSPYFAFMLSIRSGGVGINPATAVTESPCSKSRGWELQSGRPSCPSPNQDKEAEPEQPPIDDGHVRSQ</sequence>
<evidence type="ECO:0000256" key="1">
    <source>
        <dbReference type="SAM" id="MobiDB-lite"/>
    </source>
</evidence>
<accession>A0A9W9L927</accession>
<protein>
    <submittedName>
        <fullName evidence="2">Chromatin remodeling complex subunit (Chd3)</fullName>
    </submittedName>
</protein>
<dbReference type="RefSeq" id="XP_056525107.1">
    <property type="nucleotide sequence ID" value="XM_056662994.1"/>
</dbReference>
<dbReference type="GeneID" id="81402164"/>
<feature type="region of interest" description="Disordered" evidence="1">
    <location>
        <begin position="119"/>
        <end position="160"/>
    </location>
</feature>
<comment type="caution">
    <text evidence="2">The sequence shown here is derived from an EMBL/GenBank/DDBJ whole genome shotgun (WGS) entry which is preliminary data.</text>
</comment>
<dbReference type="AlphaFoldDB" id="A0A9W9L927"/>
<dbReference type="Gene3D" id="3.40.50.300">
    <property type="entry name" value="P-loop containing nucleotide triphosphate hydrolases"/>
    <property type="match status" value="1"/>
</dbReference>
<reference evidence="2" key="2">
    <citation type="journal article" date="2023" name="IMA Fungus">
        <title>Comparative genomic study of the Penicillium genus elucidates a diverse pangenome and 15 lateral gene transfer events.</title>
        <authorList>
            <person name="Petersen C."/>
            <person name="Sorensen T."/>
            <person name="Nielsen M.R."/>
            <person name="Sondergaard T.E."/>
            <person name="Sorensen J.L."/>
            <person name="Fitzpatrick D.A."/>
            <person name="Frisvad J.C."/>
            <person name="Nielsen K.L."/>
        </authorList>
    </citation>
    <scope>NUCLEOTIDE SEQUENCE</scope>
    <source>
        <strain evidence="2">IBT 22155</strain>
    </source>
</reference>
<gene>
    <name evidence="2" type="ORF">N7515_002250</name>
</gene>
<evidence type="ECO:0000313" key="2">
    <source>
        <dbReference type="EMBL" id="KAJ5143463.1"/>
    </source>
</evidence>
<proteinExistence type="predicted"/>
<keyword evidence="3" id="KW-1185">Reference proteome</keyword>